<feature type="region of interest" description="Disordered" evidence="8">
    <location>
        <begin position="310"/>
        <end position="366"/>
    </location>
</feature>
<gene>
    <name evidence="10" type="primary">Cluap1_1</name>
    <name evidence="9" type="synonym">Cluap1_0</name>
    <name evidence="9" type="ORF">g.65743</name>
    <name evidence="10" type="ORF">g.65748</name>
</gene>
<dbReference type="EMBL" id="GBYB01011347">
    <property type="protein sequence ID" value="JAG81114.1"/>
    <property type="molecule type" value="Transcribed_RNA"/>
</dbReference>
<dbReference type="PANTHER" id="PTHR21547:SF0">
    <property type="entry name" value="CLUSTERIN-ASSOCIATED PROTEIN 1"/>
    <property type="match status" value="1"/>
</dbReference>
<dbReference type="Pfam" id="PF10234">
    <property type="entry name" value="Cluap1"/>
    <property type="match status" value="1"/>
</dbReference>
<evidence type="ECO:0000256" key="5">
    <source>
        <dbReference type="ARBA" id="ARBA00023069"/>
    </source>
</evidence>
<organism evidence="10">
    <name type="scientific">Fopius arisanus</name>
    <dbReference type="NCBI Taxonomy" id="64838"/>
    <lineage>
        <taxon>Eukaryota</taxon>
        <taxon>Metazoa</taxon>
        <taxon>Ecdysozoa</taxon>
        <taxon>Arthropoda</taxon>
        <taxon>Hexapoda</taxon>
        <taxon>Insecta</taxon>
        <taxon>Pterygota</taxon>
        <taxon>Neoptera</taxon>
        <taxon>Endopterygota</taxon>
        <taxon>Hymenoptera</taxon>
        <taxon>Apocrita</taxon>
        <taxon>Ichneumonoidea</taxon>
        <taxon>Braconidae</taxon>
        <taxon>Opiinae</taxon>
        <taxon>Fopius</taxon>
    </lineage>
</organism>
<feature type="region of interest" description="Disordered" evidence="8">
    <location>
        <begin position="382"/>
        <end position="438"/>
    </location>
</feature>
<evidence type="ECO:0000256" key="7">
    <source>
        <dbReference type="SAM" id="Coils"/>
    </source>
</evidence>
<dbReference type="PANTHER" id="PTHR21547">
    <property type="entry name" value="CLUSTERIN ASSOCIATED PROTEIN 1"/>
    <property type="match status" value="1"/>
</dbReference>
<dbReference type="GO" id="GO:0060271">
    <property type="term" value="P:cilium assembly"/>
    <property type="evidence" value="ECO:0007669"/>
    <property type="project" value="TreeGrafter"/>
</dbReference>
<evidence type="ECO:0000256" key="4">
    <source>
        <dbReference type="ARBA" id="ARBA00023054"/>
    </source>
</evidence>
<evidence type="ECO:0000256" key="1">
    <source>
        <dbReference type="ARBA" id="ARBA00004138"/>
    </source>
</evidence>
<evidence type="ECO:0000256" key="6">
    <source>
        <dbReference type="ARBA" id="ARBA00023273"/>
    </source>
</evidence>
<feature type="compositionally biased region" description="Acidic residues" evidence="8">
    <location>
        <begin position="384"/>
        <end position="406"/>
    </location>
</feature>
<dbReference type="GO" id="GO:0005815">
    <property type="term" value="C:microtubule organizing center"/>
    <property type="evidence" value="ECO:0007669"/>
    <property type="project" value="TreeGrafter"/>
</dbReference>
<reference evidence="10" key="1">
    <citation type="submission" date="2015-01" db="EMBL/GenBank/DDBJ databases">
        <title>Transcriptome Assembly of Fopius arisanus.</title>
        <authorList>
            <person name="Geib S."/>
        </authorList>
    </citation>
    <scope>NUCLEOTIDE SEQUENCE</scope>
</reference>
<proteinExistence type="inferred from homology"/>
<dbReference type="AlphaFoldDB" id="A0A0C9RTS5"/>
<sequence length="438" mass="50589">MSFRDLRNFTEMMRFLGYPRLISLSNFRVPNFPLVAEVLVWLVRRFDGDTDISCDYQTEEDRVAIIRRAAEFMAIKTNIKLNTKKLYQADGYAVHELLKIATLLYEAQSKSAEEEILSSDNKHQARIDISDRLNELKTTRQLASQLTVNGASLFDLLGREVQLREIRNLKIARQFDTAEIEVAMRDVIENTKKEIEETKNQIENVKETEKTLDGRITRRKTELERNQTRLQSLRKVRPAFMEEFEKLELELRGVYDDYIQKCRYLSYLEHLYEDATKVEQERIEERQAATRRQLERLRGEDASFESIMEGNDSIIPANLGGPLEETEKRSTDNSGQITRTIQSDTSGRASSKVQIPQRKIYGSMSGRPRELVKEITDSVGSLDSDSDLLIDGDDLDDDDDDLEDEILNPVNPREIAGFELKSGEKRDVGKNEHSDEDF</sequence>
<dbReference type="GO" id="GO:0030992">
    <property type="term" value="C:intraciliary transport particle B"/>
    <property type="evidence" value="ECO:0007669"/>
    <property type="project" value="TreeGrafter"/>
</dbReference>
<accession>A0A0C9RTS5</accession>
<evidence type="ECO:0000256" key="3">
    <source>
        <dbReference type="ARBA" id="ARBA00022794"/>
    </source>
</evidence>
<keyword evidence="6" id="KW-0966">Cell projection</keyword>
<dbReference type="EMBL" id="GBYB01012140">
    <property type="protein sequence ID" value="JAG81907.1"/>
    <property type="molecule type" value="Transcribed_RNA"/>
</dbReference>
<comment type="similarity">
    <text evidence="2">Belongs to the CLUAP1 family.</text>
</comment>
<dbReference type="GO" id="GO:0005929">
    <property type="term" value="C:cilium"/>
    <property type="evidence" value="ECO:0007669"/>
    <property type="project" value="UniProtKB-SubCell"/>
</dbReference>
<keyword evidence="3" id="KW-0970">Cilium biogenesis/degradation</keyword>
<name>A0A0C9RTS5_9HYME</name>
<feature type="coiled-coil region" evidence="7">
    <location>
        <begin position="181"/>
        <end position="215"/>
    </location>
</feature>
<evidence type="ECO:0000256" key="2">
    <source>
        <dbReference type="ARBA" id="ARBA00008340"/>
    </source>
</evidence>
<keyword evidence="4 7" id="KW-0175">Coiled coil</keyword>
<evidence type="ECO:0000313" key="9">
    <source>
        <dbReference type="EMBL" id="JAG81114.1"/>
    </source>
</evidence>
<evidence type="ECO:0000313" key="10">
    <source>
        <dbReference type="EMBL" id="JAG81907.1"/>
    </source>
</evidence>
<keyword evidence="5" id="KW-0969">Cilium</keyword>
<protein>
    <submittedName>
        <fullName evidence="9">Cluap1_0 protein</fullName>
    </submittedName>
    <submittedName>
        <fullName evidence="10">Cluap1_1 protein</fullName>
    </submittedName>
</protein>
<comment type="subcellular location">
    <subcellularLocation>
        <location evidence="1">Cell projection</location>
        <location evidence="1">Cilium</location>
    </subcellularLocation>
</comment>
<evidence type="ECO:0000256" key="8">
    <source>
        <dbReference type="SAM" id="MobiDB-lite"/>
    </source>
</evidence>
<feature type="compositionally biased region" description="Polar residues" evidence="8">
    <location>
        <begin position="332"/>
        <end position="354"/>
    </location>
</feature>
<dbReference type="InterPro" id="IPR019366">
    <property type="entry name" value="Clusterin-associated_protein-1"/>
</dbReference>
<feature type="compositionally biased region" description="Basic and acidic residues" evidence="8">
    <location>
        <begin position="421"/>
        <end position="438"/>
    </location>
</feature>